<comment type="caution">
    <text evidence="2">The sequence shown here is derived from an EMBL/GenBank/DDBJ whole genome shotgun (WGS) entry which is preliminary data.</text>
</comment>
<name>A0A4R6QB00_9FIRM</name>
<dbReference type="RefSeq" id="WP_133527542.1">
    <property type="nucleotide sequence ID" value="NZ_SNXO01000002.1"/>
</dbReference>
<dbReference type="EMBL" id="SNXO01000002">
    <property type="protein sequence ID" value="TDP59844.1"/>
    <property type="molecule type" value="Genomic_DNA"/>
</dbReference>
<dbReference type="AlphaFoldDB" id="A0A4R6QB00"/>
<evidence type="ECO:0000313" key="2">
    <source>
        <dbReference type="EMBL" id="TDP59844.1"/>
    </source>
</evidence>
<evidence type="ECO:0000256" key="1">
    <source>
        <dbReference type="SAM" id="MobiDB-lite"/>
    </source>
</evidence>
<keyword evidence="3" id="KW-1185">Reference proteome</keyword>
<sequence length="67" mass="7123">MKFKNTKTGAVIETECEINGGDWKAIKAKKRKGTEADAEEDAGTEEGTETGNEEGGTEEGAGEDDKE</sequence>
<proteinExistence type="predicted"/>
<feature type="compositionally biased region" description="Acidic residues" evidence="1">
    <location>
        <begin position="36"/>
        <end position="67"/>
    </location>
</feature>
<accession>A0A4R6QB00</accession>
<organism evidence="2 3">
    <name type="scientific">Aminicella lysinilytica</name>
    <dbReference type="NCBI Taxonomy" id="433323"/>
    <lineage>
        <taxon>Bacteria</taxon>
        <taxon>Bacillati</taxon>
        <taxon>Bacillota</taxon>
        <taxon>Clostridia</taxon>
        <taxon>Peptostreptococcales</taxon>
        <taxon>Anaerovoracaceae</taxon>
        <taxon>Aminicella</taxon>
    </lineage>
</organism>
<reference evidence="2 3" key="1">
    <citation type="submission" date="2019-03" db="EMBL/GenBank/DDBJ databases">
        <title>Genomic Encyclopedia of Type Strains, Phase IV (KMG-IV): sequencing the most valuable type-strain genomes for metagenomic binning, comparative biology and taxonomic classification.</title>
        <authorList>
            <person name="Goeker M."/>
        </authorList>
    </citation>
    <scope>NUCLEOTIDE SEQUENCE [LARGE SCALE GENOMIC DNA]</scope>
    <source>
        <strain evidence="2 3">DSM 28287</strain>
    </source>
</reference>
<gene>
    <name evidence="2" type="ORF">EV211_10286</name>
</gene>
<feature type="region of interest" description="Disordered" evidence="1">
    <location>
        <begin position="19"/>
        <end position="67"/>
    </location>
</feature>
<protein>
    <submittedName>
        <fullName evidence="2">Uncharacterized protein</fullName>
    </submittedName>
</protein>
<evidence type="ECO:0000313" key="3">
    <source>
        <dbReference type="Proteomes" id="UP000295500"/>
    </source>
</evidence>
<dbReference type="Proteomes" id="UP000295500">
    <property type="component" value="Unassembled WGS sequence"/>
</dbReference>